<evidence type="ECO:0000313" key="5">
    <source>
        <dbReference type="Proteomes" id="UP000053611"/>
    </source>
</evidence>
<dbReference type="Proteomes" id="UP000053611">
    <property type="component" value="Unassembled WGS sequence"/>
</dbReference>
<evidence type="ECO:0000256" key="3">
    <source>
        <dbReference type="ARBA" id="ARBA00023002"/>
    </source>
</evidence>
<dbReference type="InterPro" id="IPR002347">
    <property type="entry name" value="SDR_fam"/>
</dbReference>
<name>A0A0J0XS81_9TREE</name>
<dbReference type="Gene3D" id="3.40.50.720">
    <property type="entry name" value="NAD(P)-binding Rossmann-like Domain"/>
    <property type="match status" value="1"/>
</dbReference>
<dbReference type="RefSeq" id="XP_018280413.1">
    <property type="nucleotide sequence ID" value="XM_018422561.1"/>
</dbReference>
<dbReference type="PRINTS" id="PR00081">
    <property type="entry name" value="GDHRDH"/>
</dbReference>
<comment type="similarity">
    <text evidence="1">Belongs to the short-chain dehydrogenases/reductases (SDR) family.</text>
</comment>
<dbReference type="InterPro" id="IPR036291">
    <property type="entry name" value="NAD(P)-bd_dom_sf"/>
</dbReference>
<dbReference type="GO" id="GO:0016491">
    <property type="term" value="F:oxidoreductase activity"/>
    <property type="evidence" value="ECO:0007669"/>
    <property type="project" value="UniProtKB-KW"/>
</dbReference>
<dbReference type="GeneID" id="28983164"/>
<keyword evidence="5" id="KW-1185">Reference proteome</keyword>
<protein>
    <submittedName>
        <fullName evidence="4">Putative short chain dehydrogenase/reductase</fullName>
    </submittedName>
</protein>
<dbReference type="EMBL" id="KQ087190">
    <property type="protein sequence ID" value="KLT43922.1"/>
    <property type="molecule type" value="Genomic_DNA"/>
</dbReference>
<dbReference type="OrthoDB" id="3819888at2759"/>
<dbReference type="AlphaFoldDB" id="A0A0J0XS81"/>
<keyword evidence="3" id="KW-0560">Oxidoreductase</keyword>
<sequence>MAAQFTPPASFGVDDLFSVAGRTVVITGGGTGLGKAIANAYVVNGAKVFISGRRAEVLDAAVKLIKPQAGKGGDIIAVQGDVGTKAGCKKLYEDIAKHTDVVDVLVNCAGVMKNYRNPTFDVDNIDAVAKMLWDGCDDDDFNYTNQININGVYFTTVAFIPLLMKSDLKSVVVIASIAGHILQRAVGSVSYGASKAGTMHTANLLAGRLSPAKIRVNTICPGIFPSEMTGTSAAEGGHKYDIGKPAQMAAARSIVGRPGMPHEIVGPVMLLGSRAGSYMDGATLVVDGGRALSAGINEGVRIKEELIIN</sequence>
<evidence type="ECO:0000256" key="2">
    <source>
        <dbReference type="ARBA" id="ARBA00022857"/>
    </source>
</evidence>
<accession>A0A0J0XS81</accession>
<proteinExistence type="inferred from homology"/>
<evidence type="ECO:0000313" key="4">
    <source>
        <dbReference type="EMBL" id="KLT43922.1"/>
    </source>
</evidence>
<organism evidence="4 5">
    <name type="scientific">Cutaneotrichosporon oleaginosum</name>
    <dbReference type="NCBI Taxonomy" id="879819"/>
    <lineage>
        <taxon>Eukaryota</taxon>
        <taxon>Fungi</taxon>
        <taxon>Dikarya</taxon>
        <taxon>Basidiomycota</taxon>
        <taxon>Agaricomycotina</taxon>
        <taxon>Tremellomycetes</taxon>
        <taxon>Trichosporonales</taxon>
        <taxon>Trichosporonaceae</taxon>
        <taxon>Cutaneotrichosporon</taxon>
    </lineage>
</organism>
<dbReference type="InterPro" id="IPR052178">
    <property type="entry name" value="Sec_Metab_Biosynth_SDR"/>
</dbReference>
<dbReference type="SUPFAM" id="SSF51735">
    <property type="entry name" value="NAD(P)-binding Rossmann-fold domains"/>
    <property type="match status" value="1"/>
</dbReference>
<reference evidence="4 5" key="1">
    <citation type="submission" date="2015-03" db="EMBL/GenBank/DDBJ databases">
        <title>Genomics and transcriptomics of the oil-accumulating basidiomycete yeast T. oleaginosus allow insights into substrate utilization and the diverse evolutionary trajectories of mating systems in fungi.</title>
        <authorList>
            <consortium name="DOE Joint Genome Institute"/>
            <person name="Kourist R."/>
            <person name="Kracht O."/>
            <person name="Bracharz F."/>
            <person name="Lipzen A."/>
            <person name="Nolan M."/>
            <person name="Ohm R."/>
            <person name="Grigoriev I."/>
            <person name="Sun S."/>
            <person name="Heitman J."/>
            <person name="Bruck T."/>
            <person name="Nowrousian M."/>
        </authorList>
    </citation>
    <scope>NUCLEOTIDE SEQUENCE [LARGE SCALE GENOMIC DNA]</scope>
    <source>
        <strain evidence="4 5">IBC0246</strain>
    </source>
</reference>
<dbReference type="PANTHER" id="PTHR43618:SF4">
    <property type="entry name" value="SHORT CHAIN DEHYDROGENASE_REDUCTASE FAMILY (AFU_ORTHOLOGUE AFUA_7G04540)"/>
    <property type="match status" value="1"/>
</dbReference>
<keyword evidence="2" id="KW-0521">NADP</keyword>
<dbReference type="STRING" id="879819.A0A0J0XS81"/>
<dbReference type="CDD" id="cd05233">
    <property type="entry name" value="SDR_c"/>
    <property type="match status" value="1"/>
</dbReference>
<gene>
    <name evidence="4" type="ORF">CC85DRAFT_283966</name>
</gene>
<evidence type="ECO:0000256" key="1">
    <source>
        <dbReference type="ARBA" id="ARBA00006484"/>
    </source>
</evidence>
<dbReference type="PANTHER" id="PTHR43618">
    <property type="entry name" value="7-ALPHA-HYDROXYSTEROID DEHYDROGENASE"/>
    <property type="match status" value="1"/>
</dbReference>
<dbReference type="Pfam" id="PF00106">
    <property type="entry name" value="adh_short"/>
    <property type="match status" value="1"/>
</dbReference>